<name>A0A3A3ZYM0_9ACTN</name>
<dbReference type="InterPro" id="IPR025445">
    <property type="entry name" value="DUF4191"/>
</dbReference>
<organism evidence="3 4">
    <name type="scientific">Bailinhaonella thermotolerans</name>
    <dbReference type="NCBI Taxonomy" id="1070861"/>
    <lineage>
        <taxon>Bacteria</taxon>
        <taxon>Bacillati</taxon>
        <taxon>Actinomycetota</taxon>
        <taxon>Actinomycetes</taxon>
        <taxon>Streptosporangiales</taxon>
        <taxon>Streptosporangiaceae</taxon>
        <taxon>Bailinhaonella</taxon>
    </lineage>
</organism>
<keyword evidence="2" id="KW-0812">Transmembrane</keyword>
<feature type="region of interest" description="Disordered" evidence="1">
    <location>
        <begin position="204"/>
        <end position="229"/>
    </location>
</feature>
<sequence length="229" mass="24660">MAKKAASPETPGRLKQIRMVAGIVRQANPKGMPIVFATALGVLALFVVIGLVTDSLLFMIPLGLLGGLTAGMIVFGQFAQKAQYSMLEGQPGAAAAILQSMRGNWNVTPVVAVNREQDVVHRVVGAPGVILVSEGPANRVQRLLLAEKKKVQRVAMDVPVYDVQTGDGEGQVPIKKLQRHLMKLPRNLKKPAVAEVNYRLRALQSSLPMPKGPMPKGVKMPKGPRPKTR</sequence>
<evidence type="ECO:0000313" key="4">
    <source>
        <dbReference type="Proteomes" id="UP000265768"/>
    </source>
</evidence>
<evidence type="ECO:0000256" key="1">
    <source>
        <dbReference type="SAM" id="MobiDB-lite"/>
    </source>
</evidence>
<dbReference type="AlphaFoldDB" id="A0A3A3ZYM0"/>
<dbReference type="EMBL" id="QZEY01000030">
    <property type="protein sequence ID" value="RJL20525.1"/>
    <property type="molecule type" value="Genomic_DNA"/>
</dbReference>
<comment type="caution">
    <text evidence="3">The sequence shown here is derived from an EMBL/GenBank/DDBJ whole genome shotgun (WGS) entry which is preliminary data.</text>
</comment>
<proteinExistence type="predicted"/>
<feature type="transmembrane region" description="Helical" evidence="2">
    <location>
        <begin position="58"/>
        <end position="79"/>
    </location>
</feature>
<feature type="transmembrane region" description="Helical" evidence="2">
    <location>
        <begin position="34"/>
        <end position="52"/>
    </location>
</feature>
<gene>
    <name evidence="3" type="ORF">D5H75_39325</name>
</gene>
<dbReference type="Proteomes" id="UP000265768">
    <property type="component" value="Unassembled WGS sequence"/>
</dbReference>
<keyword evidence="4" id="KW-1185">Reference proteome</keyword>
<reference evidence="3 4" key="1">
    <citation type="submission" date="2018-09" db="EMBL/GenBank/DDBJ databases">
        <title>YIM 75507 draft genome.</title>
        <authorList>
            <person name="Tang S."/>
            <person name="Feng Y."/>
        </authorList>
    </citation>
    <scope>NUCLEOTIDE SEQUENCE [LARGE SCALE GENOMIC DNA]</scope>
    <source>
        <strain evidence="3 4">YIM 75507</strain>
    </source>
</reference>
<dbReference type="OrthoDB" id="8479889at2"/>
<evidence type="ECO:0000313" key="3">
    <source>
        <dbReference type="EMBL" id="RJL20525.1"/>
    </source>
</evidence>
<accession>A0A3A3ZYM0</accession>
<evidence type="ECO:0000256" key="2">
    <source>
        <dbReference type="SAM" id="Phobius"/>
    </source>
</evidence>
<dbReference type="RefSeq" id="WP_119931728.1">
    <property type="nucleotide sequence ID" value="NZ_QZEY01000030.1"/>
</dbReference>
<protein>
    <submittedName>
        <fullName evidence="3">DUF4191 domain-containing protein</fullName>
    </submittedName>
</protein>
<keyword evidence="2" id="KW-1133">Transmembrane helix</keyword>
<dbReference type="Pfam" id="PF13829">
    <property type="entry name" value="DUF4191"/>
    <property type="match status" value="1"/>
</dbReference>
<keyword evidence="2" id="KW-0472">Membrane</keyword>